<reference evidence="1" key="1">
    <citation type="submission" date="2019-06" db="EMBL/GenBank/DDBJ databases">
        <authorList>
            <person name="Murdoch R.W."/>
            <person name="Fathepure B."/>
        </authorList>
    </citation>
    <scope>NUCLEOTIDE SEQUENCE</scope>
</reference>
<dbReference type="EMBL" id="MN079317">
    <property type="protein sequence ID" value="QEA07665.1"/>
    <property type="molecule type" value="Genomic_DNA"/>
</dbReference>
<name>A0A5B8RKD6_9ZZZZ</name>
<proteinExistence type="predicted"/>
<gene>
    <name evidence="1" type="ORF">KBTEX_04025</name>
</gene>
<sequence length="64" mass="7460">MNLTNNRKERTTDLDIAAGFPKVKQPNISKTDWQKSMNLNQHLNRNPNLRLTIPGTFLKRLRIS</sequence>
<protein>
    <submittedName>
        <fullName evidence="1">Uncharacterized protein</fullName>
    </submittedName>
</protein>
<accession>A0A5B8RKD6</accession>
<evidence type="ECO:0000313" key="1">
    <source>
        <dbReference type="EMBL" id="QEA07665.1"/>
    </source>
</evidence>
<dbReference type="AlphaFoldDB" id="A0A5B8RKD6"/>
<organism evidence="1">
    <name type="scientific">uncultured organism</name>
    <dbReference type="NCBI Taxonomy" id="155900"/>
    <lineage>
        <taxon>unclassified sequences</taxon>
        <taxon>environmental samples</taxon>
    </lineage>
</organism>